<feature type="transmembrane region" description="Helical" evidence="1">
    <location>
        <begin position="45"/>
        <end position="74"/>
    </location>
</feature>
<sequence length="214" mass="24336">MSRADALGLRSSHISHLTFNHNEFLTDDDVIAPESPTNMWKVKPIFVTIFMIVLVIFVSVMTSLIFCWCFLSVVSTQSSLTRHTTFWKADQPQTGDFCKTSQEGDKNFLQLNKTTSNRDEIAYIGDKEIRCEGMYWLRFMAQWNNSNDACQVELCLHLTCTNITPKVGSLIHAELFVNLTKTMVPKIQVPQNCILCGDPAHILMSAEFMDLKCN</sequence>
<name>A0A553NQF8_TIGCA</name>
<evidence type="ECO:0000256" key="1">
    <source>
        <dbReference type="SAM" id="Phobius"/>
    </source>
</evidence>
<keyword evidence="1" id="KW-0812">Transmembrane</keyword>
<dbReference type="Proteomes" id="UP000318571">
    <property type="component" value="Chromosome 4"/>
</dbReference>
<accession>A0A553NQF8</accession>
<reference evidence="2 3" key="1">
    <citation type="journal article" date="2018" name="Nat. Ecol. Evol.">
        <title>Genomic signatures of mitonuclear coevolution across populations of Tigriopus californicus.</title>
        <authorList>
            <person name="Barreto F.S."/>
            <person name="Watson E.T."/>
            <person name="Lima T.G."/>
            <person name="Willett C.S."/>
            <person name="Edmands S."/>
            <person name="Li W."/>
            <person name="Burton R.S."/>
        </authorList>
    </citation>
    <scope>NUCLEOTIDE SEQUENCE [LARGE SCALE GENOMIC DNA]</scope>
    <source>
        <strain evidence="2 3">San Diego</strain>
    </source>
</reference>
<protein>
    <submittedName>
        <fullName evidence="2">Uncharacterized protein</fullName>
    </submittedName>
</protein>
<keyword evidence="1" id="KW-1133">Transmembrane helix</keyword>
<keyword evidence="1" id="KW-0472">Membrane</keyword>
<evidence type="ECO:0000313" key="3">
    <source>
        <dbReference type="Proteomes" id="UP000318571"/>
    </source>
</evidence>
<keyword evidence="3" id="KW-1185">Reference proteome</keyword>
<comment type="caution">
    <text evidence="2">The sequence shown here is derived from an EMBL/GenBank/DDBJ whole genome shotgun (WGS) entry which is preliminary data.</text>
</comment>
<dbReference type="EMBL" id="VCGU01000011">
    <property type="protein sequence ID" value="TRY67675.1"/>
    <property type="molecule type" value="Genomic_DNA"/>
</dbReference>
<gene>
    <name evidence="2" type="ORF">TCAL_03095</name>
</gene>
<organism evidence="2 3">
    <name type="scientific">Tigriopus californicus</name>
    <name type="common">Marine copepod</name>
    <dbReference type="NCBI Taxonomy" id="6832"/>
    <lineage>
        <taxon>Eukaryota</taxon>
        <taxon>Metazoa</taxon>
        <taxon>Ecdysozoa</taxon>
        <taxon>Arthropoda</taxon>
        <taxon>Crustacea</taxon>
        <taxon>Multicrustacea</taxon>
        <taxon>Hexanauplia</taxon>
        <taxon>Copepoda</taxon>
        <taxon>Harpacticoida</taxon>
        <taxon>Harpacticidae</taxon>
        <taxon>Tigriopus</taxon>
    </lineage>
</organism>
<dbReference type="AlphaFoldDB" id="A0A553NQF8"/>
<proteinExistence type="predicted"/>
<evidence type="ECO:0000313" key="2">
    <source>
        <dbReference type="EMBL" id="TRY67675.1"/>
    </source>
</evidence>